<evidence type="ECO:0000313" key="3">
    <source>
        <dbReference type="Proteomes" id="UP000244913"/>
    </source>
</evidence>
<protein>
    <recommendedName>
        <fullName evidence="1">Beta-lactamase-related domain-containing protein</fullName>
    </recommendedName>
</protein>
<dbReference type="InterPro" id="IPR001466">
    <property type="entry name" value="Beta-lactam-related"/>
</dbReference>
<dbReference type="Pfam" id="PF00144">
    <property type="entry name" value="Beta-lactamase"/>
    <property type="match status" value="1"/>
</dbReference>
<evidence type="ECO:0000259" key="1">
    <source>
        <dbReference type="Pfam" id="PF00144"/>
    </source>
</evidence>
<name>A0A2T9JTL9_9CAUL</name>
<dbReference type="EMBL" id="QDKP01000014">
    <property type="protein sequence ID" value="PVM87065.1"/>
    <property type="molecule type" value="Genomic_DNA"/>
</dbReference>
<reference evidence="2 3" key="1">
    <citation type="submission" date="2018-04" db="EMBL/GenBank/DDBJ databases">
        <title>The genome sequence of Caulobacter sp. 736.</title>
        <authorList>
            <person name="Gao J."/>
            <person name="Sun J."/>
        </authorList>
    </citation>
    <scope>NUCLEOTIDE SEQUENCE [LARGE SCALE GENOMIC DNA]</scope>
    <source>
        <strain evidence="2 3">736</strain>
    </source>
</reference>
<comment type="caution">
    <text evidence="2">The sequence shown here is derived from an EMBL/GenBank/DDBJ whole genome shotgun (WGS) entry which is preliminary data.</text>
</comment>
<dbReference type="InterPro" id="IPR012338">
    <property type="entry name" value="Beta-lactam/transpept-like"/>
</dbReference>
<dbReference type="Proteomes" id="UP000244913">
    <property type="component" value="Unassembled WGS sequence"/>
</dbReference>
<accession>A0A2T9JTL9</accession>
<organism evidence="2 3">
    <name type="scientific">Caulobacter radicis</name>
    <dbReference type="NCBI Taxonomy" id="2172650"/>
    <lineage>
        <taxon>Bacteria</taxon>
        <taxon>Pseudomonadati</taxon>
        <taxon>Pseudomonadota</taxon>
        <taxon>Alphaproteobacteria</taxon>
        <taxon>Caulobacterales</taxon>
        <taxon>Caulobacteraceae</taxon>
        <taxon>Caulobacter</taxon>
    </lineage>
</organism>
<dbReference type="AlphaFoldDB" id="A0A2T9JTL9"/>
<evidence type="ECO:0000313" key="2">
    <source>
        <dbReference type="EMBL" id="PVM87065.1"/>
    </source>
</evidence>
<sequence length="458" mass="48230">MRRREFVAGVAGVARAQAGGEADRMRSWLKRWLAAFNDADLAVYQAFVTRTAPSVVPYLDDDLSVREISGGFDLIAVETATAGSITALVRDRAWDRRSRLTLQASGDQRLDDIAFAGAPVGEPIPRLSEAMALKAAREKIEGEGLAGRFNGAVLVARGERVLLREARGLADEAARTPNRPDVRFCIGSMGKMFTAVAVMRMVEAGVVSLDTPIRACLPDYPNAAIADRVTVRHLLTHTGGTGDIFGPGYDGRAGASAEPADLVAMYGGRDPLFEPGSRWGYSNYGFVLLGRILERVGGRPYAALVKAAVFEPAAMTATSLSADHAGTTAAAYTGARATGLKPLGSYVGLPAGGAYSTVDDLHAFVVALRAGKLVRSETLRAMTQPLVVAGSAHWGLGFPIRERNGLRYYGHGGAAPGINGDLAVFPDFTTITLCNRGHPAAACLADFVGARLPASGAT</sequence>
<gene>
    <name evidence="2" type="ORF">DDF65_05435</name>
</gene>
<proteinExistence type="predicted"/>
<dbReference type="PANTHER" id="PTHR46825">
    <property type="entry name" value="D-ALANYL-D-ALANINE-CARBOXYPEPTIDASE/ENDOPEPTIDASE AMPH"/>
    <property type="match status" value="1"/>
</dbReference>
<dbReference type="PANTHER" id="PTHR46825:SF9">
    <property type="entry name" value="BETA-LACTAMASE-RELATED DOMAIN-CONTAINING PROTEIN"/>
    <property type="match status" value="1"/>
</dbReference>
<dbReference type="InterPro" id="IPR050491">
    <property type="entry name" value="AmpC-like"/>
</dbReference>
<dbReference type="RefSeq" id="WP_116565317.1">
    <property type="nucleotide sequence ID" value="NZ_QDKP01000014.1"/>
</dbReference>
<keyword evidence="3" id="KW-1185">Reference proteome</keyword>
<feature type="domain" description="Beta-lactamase-related" evidence="1">
    <location>
        <begin position="143"/>
        <end position="438"/>
    </location>
</feature>
<dbReference type="SUPFAM" id="SSF56601">
    <property type="entry name" value="beta-lactamase/transpeptidase-like"/>
    <property type="match status" value="1"/>
</dbReference>
<dbReference type="Gene3D" id="3.40.710.10">
    <property type="entry name" value="DD-peptidase/beta-lactamase superfamily"/>
    <property type="match status" value="1"/>
</dbReference>